<keyword evidence="2" id="KW-1185">Reference proteome</keyword>
<evidence type="ECO:0000313" key="1">
    <source>
        <dbReference type="EMBL" id="CCQ92022.1"/>
    </source>
</evidence>
<dbReference type="InterPro" id="IPR023614">
    <property type="entry name" value="Porin_dom_sf"/>
</dbReference>
<protein>
    <recommendedName>
        <fullName evidence="3">Porin</fullName>
    </recommendedName>
</protein>
<dbReference type="EMBL" id="CAQJ01000102">
    <property type="protein sequence ID" value="CCQ92022.1"/>
    <property type="molecule type" value="Genomic_DNA"/>
</dbReference>
<dbReference type="InParanoid" id="M1ZEK9"/>
<dbReference type="HOGENOM" id="CLU_047565_0_0_0"/>
<accession>M1ZEK9</accession>
<dbReference type="Proteomes" id="UP000011704">
    <property type="component" value="Unassembled WGS sequence"/>
</dbReference>
<dbReference type="STRING" id="1266370.NITGR_920001"/>
<dbReference type="Gene3D" id="2.40.160.10">
    <property type="entry name" value="Porin"/>
    <property type="match status" value="1"/>
</dbReference>
<evidence type="ECO:0008006" key="3">
    <source>
        <dbReference type="Google" id="ProtNLM"/>
    </source>
</evidence>
<gene>
    <name evidence="1" type="ORF">NITGR_920001</name>
</gene>
<sequence>MHGFVSSSYSYNFNRPLTNTNCGVAPLTACVRIFDQDDNSFKLDNTELVFLKQADDKGDIGFRFDLTFGFSLPEGAQRLRSSPTSGANVRGLATGDDDFDLQQSYVTWNAPVGSGLKIDFGKFVTHVGAEVFDGYDGWNTNFSRTFVFGWGIPFTHTGIRASYDINEKWSVMFMIANNWEEAGTTDNNSEKSFGAQIGYLPFENVSILFNYMGGNQGTLGTDRGNDNWRNIFDTVIDIGITNQLALQLNADYGSEQNSGPGAGTATWWGVAGIVRYDFNKWFSLNVRSAWFRDQDGFRLGAVNNSLREFTITPEFRVLQNMIIRVEYRHDESNLSVFETQSGTGTRHQDTVAFNTLIHF</sequence>
<dbReference type="InterPro" id="IPR011486">
    <property type="entry name" value="BBP2"/>
</dbReference>
<evidence type="ECO:0000313" key="2">
    <source>
        <dbReference type="Proteomes" id="UP000011704"/>
    </source>
</evidence>
<dbReference type="Pfam" id="PF07642">
    <property type="entry name" value="BBP2"/>
    <property type="match status" value="1"/>
</dbReference>
<proteinExistence type="predicted"/>
<organism evidence="1 2">
    <name type="scientific">Nitrospina gracilis (strain 3/211)</name>
    <dbReference type="NCBI Taxonomy" id="1266370"/>
    <lineage>
        <taxon>Bacteria</taxon>
        <taxon>Pseudomonadati</taxon>
        <taxon>Nitrospinota/Tectimicrobiota group</taxon>
        <taxon>Nitrospinota</taxon>
        <taxon>Nitrospinia</taxon>
        <taxon>Nitrospinales</taxon>
        <taxon>Nitrospinaceae</taxon>
        <taxon>Nitrospina</taxon>
    </lineage>
</organism>
<dbReference type="AlphaFoldDB" id="M1ZEK9"/>
<name>M1ZEK9_NITG3</name>
<reference evidence="1 2" key="1">
    <citation type="journal article" date="2013" name="Front. Microbiol.">
        <title>The genome of Nitrospina gracilis illuminates the metabolism and evolution of the major marine nitrite oxidizer.</title>
        <authorList>
            <person name="Luecker S."/>
            <person name="Nowka B."/>
            <person name="Rattei T."/>
            <person name="Spieck E."/>
            <person name="and Daims H."/>
        </authorList>
    </citation>
    <scope>NUCLEOTIDE SEQUENCE [LARGE SCALE GENOMIC DNA]</scope>
    <source>
        <strain evidence="1 2">3/211</strain>
    </source>
</reference>
<comment type="caution">
    <text evidence="1">The sequence shown here is derived from an EMBL/GenBank/DDBJ whole genome shotgun (WGS) entry which is preliminary data.</text>
</comment>
<dbReference type="SUPFAM" id="SSF56935">
    <property type="entry name" value="Porins"/>
    <property type="match status" value="1"/>
</dbReference>